<evidence type="ECO:0000313" key="10">
    <source>
        <dbReference type="Proteomes" id="UP000031552"/>
    </source>
</evidence>
<evidence type="ECO:0000259" key="8">
    <source>
        <dbReference type="PROSITE" id="PS51296"/>
    </source>
</evidence>
<evidence type="ECO:0000256" key="3">
    <source>
        <dbReference type="ARBA" id="ARBA00023004"/>
    </source>
</evidence>
<reference evidence="9" key="2">
    <citation type="submission" date="2014-09" db="EMBL/GenBank/DDBJ databases">
        <title>Criblamydia sequanensis harbors a mega-plasmid encoding arsenite resistance.</title>
        <authorList>
            <person name="Bertelli C."/>
            <person name="Goesmann A."/>
            <person name="Greub G."/>
        </authorList>
    </citation>
    <scope>NUCLEOTIDE SEQUENCE [LARGE SCALE GENOMIC DNA]</scope>
    <source>
        <strain evidence="9">CRIB-18</strain>
    </source>
</reference>
<sequence length="171" mass="18424">MPKYRNSLNVDEDDKDPKITRKTFLALMGVGACLAGAGGIFGATMLGFLYPNAMKVPPSVFSIGRPEEVLAQDGKVFNSKYKVFIESQGGKVRVQTAVCTHLGCTVNAVETGYACPCHGSTYDRYGRNTGGPAPSPLVFFLVYQGASGDILVDKSKTSLDWQSAWFKPVNT</sequence>
<keyword evidence="3" id="KW-0408">Iron</keyword>
<dbReference type="GO" id="GO:0016020">
    <property type="term" value="C:membrane"/>
    <property type="evidence" value="ECO:0007669"/>
    <property type="project" value="InterPro"/>
</dbReference>
<comment type="caution">
    <text evidence="9">The sequence shown here is derived from an EMBL/GenBank/DDBJ whole genome shotgun (WGS) entry which is preliminary data.</text>
</comment>
<dbReference type="InterPro" id="IPR017941">
    <property type="entry name" value="Rieske_2Fe-2S"/>
</dbReference>
<keyword evidence="7" id="KW-0812">Transmembrane</keyword>
<keyword evidence="10" id="KW-1185">Reference proteome</keyword>
<comment type="cofactor">
    <cofactor evidence="6">
        <name>[2Fe-2S] cluster</name>
        <dbReference type="ChEBI" id="CHEBI:190135"/>
    </cofactor>
</comment>
<dbReference type="AlphaFoldDB" id="A0A090CZP5"/>
<dbReference type="SUPFAM" id="SSF50022">
    <property type="entry name" value="ISP domain"/>
    <property type="match status" value="1"/>
</dbReference>
<evidence type="ECO:0000256" key="2">
    <source>
        <dbReference type="ARBA" id="ARBA00022723"/>
    </source>
</evidence>
<keyword evidence="7" id="KW-0472">Membrane</keyword>
<dbReference type="GO" id="GO:0051537">
    <property type="term" value="F:2 iron, 2 sulfur cluster binding"/>
    <property type="evidence" value="ECO:0007669"/>
    <property type="project" value="UniProtKB-KW"/>
</dbReference>
<feature type="domain" description="Rieske" evidence="8">
    <location>
        <begin position="83"/>
        <end position="137"/>
    </location>
</feature>
<dbReference type="InterPro" id="IPR014349">
    <property type="entry name" value="Rieske_Fe-S_prot"/>
</dbReference>
<proteinExistence type="predicted"/>
<dbReference type="InterPro" id="IPR005805">
    <property type="entry name" value="Rieske_Fe-S_prot_C"/>
</dbReference>
<accession>A0A090CZP5</accession>
<dbReference type="PROSITE" id="PS51257">
    <property type="entry name" value="PROKAR_LIPOPROTEIN"/>
    <property type="match status" value="1"/>
</dbReference>
<keyword evidence="1" id="KW-0001">2Fe-2S</keyword>
<name>A0A090CZP5_9BACT</name>
<evidence type="ECO:0000313" key="9">
    <source>
        <dbReference type="EMBL" id="CDR34436.1"/>
    </source>
</evidence>
<gene>
    <name evidence="9" type="primary">petC</name>
    <name evidence="9" type="ORF">CSEC_1622</name>
</gene>
<keyword evidence="5" id="KW-1015">Disulfide bond</keyword>
<dbReference type="PRINTS" id="PR00162">
    <property type="entry name" value="RIESKE"/>
</dbReference>
<evidence type="ECO:0000256" key="4">
    <source>
        <dbReference type="ARBA" id="ARBA00023014"/>
    </source>
</evidence>
<evidence type="ECO:0000256" key="7">
    <source>
        <dbReference type="SAM" id="Phobius"/>
    </source>
</evidence>
<dbReference type="EMBL" id="CCEJ010000008">
    <property type="protein sequence ID" value="CDR34436.1"/>
    <property type="molecule type" value="Genomic_DNA"/>
</dbReference>
<protein>
    <submittedName>
        <fullName evidence="9">Cytochrome b6-f complex iron-sulfur subunit</fullName>
    </submittedName>
</protein>
<reference evidence="9" key="1">
    <citation type="submission" date="2013-12" db="EMBL/GenBank/DDBJ databases">
        <authorList>
            <person name="Linke B."/>
        </authorList>
    </citation>
    <scope>NUCLEOTIDE SEQUENCE [LARGE SCALE GENOMIC DNA]</scope>
    <source>
        <strain evidence="9">CRIB-18</strain>
    </source>
</reference>
<keyword evidence="2" id="KW-0479">Metal-binding</keyword>
<dbReference type="Pfam" id="PF00355">
    <property type="entry name" value="Rieske"/>
    <property type="match status" value="1"/>
</dbReference>
<keyword evidence="7" id="KW-1133">Transmembrane helix</keyword>
<evidence type="ECO:0000256" key="1">
    <source>
        <dbReference type="ARBA" id="ARBA00022714"/>
    </source>
</evidence>
<dbReference type="STRING" id="1437425.CSEC_1622"/>
<keyword evidence="4" id="KW-0411">Iron-sulfur</keyword>
<feature type="transmembrane region" description="Helical" evidence="7">
    <location>
        <begin position="24"/>
        <end position="50"/>
    </location>
</feature>
<dbReference type="Proteomes" id="UP000031552">
    <property type="component" value="Unassembled WGS sequence"/>
</dbReference>
<dbReference type="InterPro" id="IPR036922">
    <property type="entry name" value="Rieske_2Fe-2S_sf"/>
</dbReference>
<dbReference type="PROSITE" id="PS51296">
    <property type="entry name" value="RIESKE"/>
    <property type="match status" value="1"/>
</dbReference>
<dbReference type="GO" id="GO:0046872">
    <property type="term" value="F:metal ion binding"/>
    <property type="evidence" value="ECO:0007669"/>
    <property type="project" value="UniProtKB-KW"/>
</dbReference>
<evidence type="ECO:0000256" key="6">
    <source>
        <dbReference type="ARBA" id="ARBA00034078"/>
    </source>
</evidence>
<dbReference type="OrthoDB" id="9767869at2"/>
<dbReference type="Gene3D" id="2.102.10.10">
    <property type="entry name" value="Rieske [2Fe-2S] iron-sulphur domain"/>
    <property type="match status" value="1"/>
</dbReference>
<evidence type="ECO:0000256" key="5">
    <source>
        <dbReference type="ARBA" id="ARBA00023157"/>
    </source>
</evidence>
<organism evidence="9 10">
    <name type="scientific">Candidatus Criblamydia sequanensis CRIB-18</name>
    <dbReference type="NCBI Taxonomy" id="1437425"/>
    <lineage>
        <taxon>Bacteria</taxon>
        <taxon>Pseudomonadati</taxon>
        <taxon>Chlamydiota</taxon>
        <taxon>Chlamydiia</taxon>
        <taxon>Parachlamydiales</taxon>
        <taxon>Candidatus Criblamydiaceae</taxon>
        <taxon>Candidatus Criblamydia</taxon>
    </lineage>
</organism>
<dbReference type="eggNOG" id="COG0723">
    <property type="taxonomic scope" value="Bacteria"/>
</dbReference>
<dbReference type="PANTHER" id="PTHR10134">
    <property type="entry name" value="CYTOCHROME B-C1 COMPLEX SUBUNIT RIESKE, MITOCHONDRIAL"/>
    <property type="match status" value="1"/>
</dbReference>
<dbReference type="RefSeq" id="WP_041017988.1">
    <property type="nucleotide sequence ID" value="NZ_CCEJ010000008.1"/>
</dbReference>